<evidence type="ECO:0000256" key="3">
    <source>
        <dbReference type="ARBA" id="ARBA00022679"/>
    </source>
</evidence>
<dbReference type="GO" id="GO:0005737">
    <property type="term" value="C:cytoplasm"/>
    <property type="evidence" value="ECO:0007669"/>
    <property type="project" value="TreeGrafter"/>
</dbReference>
<dbReference type="EMBL" id="HG937694">
    <property type="protein sequence ID" value="CDP37519.1"/>
    <property type="molecule type" value="Genomic_DNA"/>
</dbReference>
<keyword evidence="2" id="KW-0489">Methyltransferase</keyword>
<evidence type="ECO:0000256" key="1">
    <source>
        <dbReference type="ARBA" id="ARBA00022490"/>
    </source>
</evidence>
<keyword evidence="3" id="KW-0808">Transferase</keyword>
<protein>
    <submittedName>
        <fullName evidence="6">ARAD1D13354p</fullName>
    </submittedName>
</protein>
<dbReference type="PANTHER" id="PTHR14614">
    <property type="entry name" value="HEPATOCELLULAR CARCINOMA-ASSOCIATED ANTIGEN"/>
    <property type="match status" value="1"/>
</dbReference>
<dbReference type="PhylomeDB" id="A0A060T9P1"/>
<proteinExistence type="predicted"/>
<reference evidence="6" key="2">
    <citation type="submission" date="2014-06" db="EMBL/GenBank/DDBJ databases">
        <title>The complete genome of Blastobotrys (Arxula) adeninivorans LS3 - a yeast of biotechnological interest.</title>
        <authorList>
            <person name="Kunze G."/>
            <person name="Gaillardin C."/>
            <person name="Czernicka M."/>
            <person name="Durrens P."/>
            <person name="Martin T."/>
            <person name="Boer E."/>
            <person name="Gabaldon T."/>
            <person name="Cruz J."/>
            <person name="Talla E."/>
            <person name="Marck C."/>
            <person name="Goffeau A."/>
            <person name="Barbe V."/>
            <person name="Baret P."/>
            <person name="Baronian K."/>
            <person name="Beier S."/>
            <person name="Bleykasten C."/>
            <person name="Bode R."/>
            <person name="Casaregola S."/>
            <person name="Despons L."/>
            <person name="Fairhead C."/>
            <person name="Giersberg M."/>
            <person name="Gierski P."/>
            <person name="Hahnel U."/>
            <person name="Hartmann A."/>
            <person name="Jankowska D."/>
            <person name="Jubin C."/>
            <person name="Jung P."/>
            <person name="Lafontaine I."/>
            <person name="Leh-Louis V."/>
            <person name="Lemaire M."/>
            <person name="Marcet-Houben M."/>
            <person name="Mascher M."/>
            <person name="Morel G."/>
            <person name="Richard G.-F."/>
            <person name="Riechen J."/>
            <person name="Sacerdot C."/>
            <person name="Sarkar A."/>
            <person name="Savel G."/>
            <person name="Schacherer J."/>
            <person name="Sherman D."/>
            <person name="Straub M.-L."/>
            <person name="Stein N."/>
            <person name="Thierry A."/>
            <person name="Trautwein-Schult A."/>
            <person name="Westhof E."/>
            <person name="Worch S."/>
            <person name="Dujon B."/>
            <person name="Souciet J.-L."/>
            <person name="Wincker P."/>
            <person name="Scholz U."/>
            <person name="Neuveglise N."/>
        </authorList>
    </citation>
    <scope>NUCLEOTIDE SEQUENCE</scope>
    <source>
        <strain evidence="6">LS3</strain>
    </source>
</reference>
<accession>A0A060T9P1</accession>
<dbReference type="PANTHER" id="PTHR14614:SF10">
    <property type="entry name" value="PROTEIN N-TERMINAL AND LYSINE N-METHYLTRANSFERASE EFM7"/>
    <property type="match status" value="1"/>
</dbReference>
<organism evidence="6">
    <name type="scientific">Blastobotrys adeninivorans</name>
    <name type="common">Yeast</name>
    <name type="synonym">Arxula adeninivorans</name>
    <dbReference type="NCBI Taxonomy" id="409370"/>
    <lineage>
        <taxon>Eukaryota</taxon>
        <taxon>Fungi</taxon>
        <taxon>Dikarya</taxon>
        <taxon>Ascomycota</taxon>
        <taxon>Saccharomycotina</taxon>
        <taxon>Dipodascomycetes</taxon>
        <taxon>Dipodascales</taxon>
        <taxon>Trichomonascaceae</taxon>
        <taxon>Blastobotrys</taxon>
    </lineage>
</organism>
<dbReference type="InterPro" id="IPR029063">
    <property type="entry name" value="SAM-dependent_MTases_sf"/>
</dbReference>
<name>A0A060T9P1_BLAAD</name>
<feature type="region of interest" description="Disordered" evidence="5">
    <location>
        <begin position="1"/>
        <end position="23"/>
    </location>
</feature>
<evidence type="ECO:0000313" key="6">
    <source>
        <dbReference type="EMBL" id="CDP37519.1"/>
    </source>
</evidence>
<reference evidence="6" key="1">
    <citation type="submission" date="2014-02" db="EMBL/GenBank/DDBJ databases">
        <authorList>
            <person name="Genoscope - CEA"/>
        </authorList>
    </citation>
    <scope>NUCLEOTIDE SEQUENCE</scope>
    <source>
        <strain evidence="6">LS3</strain>
    </source>
</reference>
<evidence type="ECO:0000256" key="5">
    <source>
        <dbReference type="SAM" id="MobiDB-lite"/>
    </source>
</evidence>
<evidence type="ECO:0000256" key="2">
    <source>
        <dbReference type="ARBA" id="ARBA00022603"/>
    </source>
</evidence>
<evidence type="ECO:0000256" key="4">
    <source>
        <dbReference type="ARBA" id="ARBA00022691"/>
    </source>
</evidence>
<gene>
    <name evidence="6" type="ORF">GNLVRS02_ARAD1D13354g</name>
</gene>
<keyword evidence="1" id="KW-0963">Cytoplasm</keyword>
<dbReference type="Gene3D" id="3.40.50.150">
    <property type="entry name" value="Vaccinia Virus protein VP39"/>
    <property type="match status" value="1"/>
</dbReference>
<keyword evidence="4" id="KW-0949">S-adenosyl-L-methionine</keyword>
<dbReference type="AlphaFoldDB" id="A0A060T9P1"/>
<feature type="compositionally biased region" description="Acidic residues" evidence="5">
    <location>
        <begin position="1"/>
        <end position="14"/>
    </location>
</feature>
<dbReference type="PROSITE" id="PS51560">
    <property type="entry name" value="SAM_MT_NNT1"/>
    <property type="match status" value="1"/>
</dbReference>
<dbReference type="GO" id="GO:0008757">
    <property type="term" value="F:S-adenosylmethionine-dependent methyltransferase activity"/>
    <property type="evidence" value="ECO:0007669"/>
    <property type="project" value="UniProtKB-ARBA"/>
</dbReference>
<dbReference type="Pfam" id="PF10294">
    <property type="entry name" value="Methyltransf_16"/>
    <property type="match status" value="1"/>
</dbReference>
<dbReference type="SUPFAM" id="SSF53335">
    <property type="entry name" value="S-adenosyl-L-methionine-dependent methyltransferases"/>
    <property type="match status" value="1"/>
</dbReference>
<dbReference type="CDD" id="cd02440">
    <property type="entry name" value="AdoMet_MTases"/>
    <property type="match status" value="1"/>
</dbReference>
<dbReference type="GO" id="GO:0032259">
    <property type="term" value="P:methylation"/>
    <property type="evidence" value="ECO:0007669"/>
    <property type="project" value="UniProtKB-KW"/>
</dbReference>
<dbReference type="InterPro" id="IPR019410">
    <property type="entry name" value="Methyltransf_16"/>
</dbReference>
<sequence length="251" mass="28278">MEEAIDTSLFEEPEDFRPPPPEPTFEKYTRQQELVKKGEPSEITVRLVGKSPLWGHLLWNAALVTCDFIDQNREQYITGKTVLELGAAAALPSLVAALTADNVVVTDYPDPDLMNNIDHNIGLLNAHAEYPLTSEGYIWGYDTTDLLNAKGQKGRKFDFIILSDLIFNHTEHQKLIKSCDECLADNGVVLVVFTHHRPKLAHKDLAFFPQAEEQAGFKSEKIIEKVMTPMFAEDEGPEIVRATVHGYLMRK</sequence>
<dbReference type="InterPro" id="IPR025784">
    <property type="entry name" value="EFM7"/>
</dbReference>